<evidence type="ECO:0000256" key="2">
    <source>
        <dbReference type="ARBA" id="ARBA00033306"/>
    </source>
</evidence>
<dbReference type="EMBL" id="CAACVG010014729">
    <property type="protein sequence ID" value="VEN63620.1"/>
    <property type="molecule type" value="Genomic_DNA"/>
</dbReference>
<reference evidence="4 5" key="1">
    <citation type="submission" date="2019-01" db="EMBL/GenBank/DDBJ databases">
        <authorList>
            <person name="Sayadi A."/>
        </authorList>
    </citation>
    <scope>NUCLEOTIDE SEQUENCE [LARGE SCALE GENOMIC DNA]</scope>
</reference>
<dbReference type="AlphaFoldDB" id="A0A653DV48"/>
<dbReference type="CDD" id="cd23705">
    <property type="entry name" value="Flattop"/>
    <property type="match status" value="1"/>
</dbReference>
<gene>
    <name evidence="4" type="ORF">CALMAC_LOCUS20401</name>
</gene>
<sequence>MSKHYTAYQYEAAYRPQALRNWEVPKFQCDRPFPRHGRTSIISNSRGHLLPGVFRSHNLPWGNYLGTWEMPKYIDKHTANILNGTIEGKERIRKCKQRLLQLSQPKKATTHKVPQEETKPAEKLDSKTEVAGKVDSKQQHAERPVANEASQEPESEVKEQEVEVKEPDVEVRKPKIPCPIHDLYDAGVPNKN</sequence>
<protein>
    <recommendedName>
        <fullName evidence="2">Cilia- and flagella-associated protein 126</fullName>
    </recommendedName>
</protein>
<dbReference type="PANTHER" id="PTHR34639">
    <property type="entry name" value="PROTEIN FLATTOP"/>
    <property type="match status" value="1"/>
</dbReference>
<evidence type="ECO:0000256" key="3">
    <source>
        <dbReference type="SAM" id="MobiDB-lite"/>
    </source>
</evidence>
<accession>A0A653DV48</accession>
<proteinExistence type="inferred from homology"/>
<dbReference type="Pfam" id="PF22611">
    <property type="entry name" value="CFAP126"/>
    <property type="match status" value="1"/>
</dbReference>
<feature type="region of interest" description="Disordered" evidence="3">
    <location>
        <begin position="102"/>
        <end position="170"/>
    </location>
</feature>
<organism evidence="4 5">
    <name type="scientific">Callosobruchus maculatus</name>
    <name type="common">Southern cowpea weevil</name>
    <name type="synonym">Pulse bruchid</name>
    <dbReference type="NCBI Taxonomy" id="64391"/>
    <lineage>
        <taxon>Eukaryota</taxon>
        <taxon>Metazoa</taxon>
        <taxon>Ecdysozoa</taxon>
        <taxon>Arthropoda</taxon>
        <taxon>Hexapoda</taxon>
        <taxon>Insecta</taxon>
        <taxon>Pterygota</taxon>
        <taxon>Neoptera</taxon>
        <taxon>Endopterygota</taxon>
        <taxon>Coleoptera</taxon>
        <taxon>Polyphaga</taxon>
        <taxon>Cucujiformia</taxon>
        <taxon>Chrysomeloidea</taxon>
        <taxon>Chrysomelidae</taxon>
        <taxon>Bruchinae</taxon>
        <taxon>Bruchini</taxon>
        <taxon>Callosobruchus</taxon>
    </lineage>
</organism>
<dbReference type="GO" id="GO:0044782">
    <property type="term" value="P:cilium organization"/>
    <property type="evidence" value="ECO:0007669"/>
    <property type="project" value="TreeGrafter"/>
</dbReference>
<evidence type="ECO:0000313" key="5">
    <source>
        <dbReference type="Proteomes" id="UP000410492"/>
    </source>
</evidence>
<feature type="compositionally biased region" description="Basic and acidic residues" evidence="3">
    <location>
        <begin position="155"/>
        <end position="170"/>
    </location>
</feature>
<name>A0A653DV48_CALMS</name>
<keyword evidence="5" id="KW-1185">Reference proteome</keyword>
<evidence type="ECO:0000256" key="1">
    <source>
        <dbReference type="ARBA" id="ARBA00009887"/>
    </source>
</evidence>
<evidence type="ECO:0000313" key="4">
    <source>
        <dbReference type="EMBL" id="VEN63620.1"/>
    </source>
</evidence>
<dbReference type="GO" id="GO:0036064">
    <property type="term" value="C:ciliary basal body"/>
    <property type="evidence" value="ECO:0007669"/>
    <property type="project" value="TreeGrafter"/>
</dbReference>
<dbReference type="InterPro" id="IPR038797">
    <property type="entry name" value="Fltp"/>
</dbReference>
<dbReference type="Proteomes" id="UP000410492">
    <property type="component" value="Unassembled WGS sequence"/>
</dbReference>
<comment type="similarity">
    <text evidence="1">Belongs to the Flattop family.</text>
</comment>
<dbReference type="PANTHER" id="PTHR34639:SF1">
    <property type="entry name" value="PROTEIN FLATTOP"/>
    <property type="match status" value="1"/>
</dbReference>
<feature type="compositionally biased region" description="Basic and acidic residues" evidence="3">
    <location>
        <begin position="113"/>
        <end position="145"/>
    </location>
</feature>
<dbReference type="OrthoDB" id="521617at2759"/>